<name>A0AAD6HX62_9EURO</name>
<dbReference type="EMBL" id="JAQJAN010000001">
    <property type="protein sequence ID" value="KAJ5740459.1"/>
    <property type="molecule type" value="Genomic_DNA"/>
</dbReference>
<sequence>MHTHRVTPTSTGNKRRRETFGDDIEDMVATMCIMLLFTVMAAALGGLEGLVFSVPFLAAYTEASFWGR</sequence>
<reference evidence="2" key="2">
    <citation type="submission" date="2023-01" db="EMBL/GenBank/DDBJ databases">
        <authorList>
            <person name="Petersen C."/>
        </authorList>
    </citation>
    <scope>NUCLEOTIDE SEQUENCE</scope>
    <source>
        <strain evidence="2">IBT 17514</strain>
    </source>
</reference>
<reference evidence="2" key="1">
    <citation type="journal article" date="2023" name="IMA Fungus">
        <title>Comparative genomic study of the Penicillium genus elucidates a diverse pangenome and 15 lateral gene transfer events.</title>
        <authorList>
            <person name="Petersen C."/>
            <person name="Sorensen T."/>
            <person name="Nielsen M.R."/>
            <person name="Sondergaard T.E."/>
            <person name="Sorensen J.L."/>
            <person name="Fitzpatrick D.A."/>
            <person name="Frisvad J.C."/>
            <person name="Nielsen K.L."/>
        </authorList>
    </citation>
    <scope>NUCLEOTIDE SEQUENCE</scope>
    <source>
        <strain evidence="2">IBT 17514</strain>
    </source>
</reference>
<keyword evidence="1" id="KW-0472">Membrane</keyword>
<organism evidence="2 3">
    <name type="scientific">Penicillium malachiteum</name>
    <dbReference type="NCBI Taxonomy" id="1324776"/>
    <lineage>
        <taxon>Eukaryota</taxon>
        <taxon>Fungi</taxon>
        <taxon>Dikarya</taxon>
        <taxon>Ascomycota</taxon>
        <taxon>Pezizomycotina</taxon>
        <taxon>Eurotiomycetes</taxon>
        <taxon>Eurotiomycetidae</taxon>
        <taxon>Eurotiales</taxon>
        <taxon>Aspergillaceae</taxon>
        <taxon>Penicillium</taxon>
    </lineage>
</organism>
<keyword evidence="3" id="KW-1185">Reference proteome</keyword>
<protein>
    <submittedName>
        <fullName evidence="2">Uncharacterized protein</fullName>
    </submittedName>
</protein>
<comment type="caution">
    <text evidence="2">The sequence shown here is derived from an EMBL/GenBank/DDBJ whole genome shotgun (WGS) entry which is preliminary data.</text>
</comment>
<evidence type="ECO:0000313" key="3">
    <source>
        <dbReference type="Proteomes" id="UP001215712"/>
    </source>
</evidence>
<gene>
    <name evidence="2" type="ORF">N7493_000331</name>
</gene>
<feature type="transmembrane region" description="Helical" evidence="1">
    <location>
        <begin position="27"/>
        <end position="60"/>
    </location>
</feature>
<dbReference type="Proteomes" id="UP001215712">
    <property type="component" value="Unassembled WGS sequence"/>
</dbReference>
<proteinExistence type="predicted"/>
<evidence type="ECO:0000256" key="1">
    <source>
        <dbReference type="SAM" id="Phobius"/>
    </source>
</evidence>
<keyword evidence="1" id="KW-1133">Transmembrane helix</keyword>
<dbReference type="AlphaFoldDB" id="A0AAD6HX62"/>
<evidence type="ECO:0000313" key="2">
    <source>
        <dbReference type="EMBL" id="KAJ5740459.1"/>
    </source>
</evidence>
<keyword evidence="1" id="KW-0812">Transmembrane</keyword>
<accession>A0AAD6HX62</accession>